<gene>
    <name evidence="9" type="ORF">LNP81_17710</name>
</gene>
<accession>A0ABS8MHL9</accession>
<dbReference type="InterPro" id="IPR012944">
    <property type="entry name" value="SusD_RagB_dom"/>
</dbReference>
<comment type="caution">
    <text evidence="9">The sequence shown here is derived from an EMBL/GenBank/DDBJ whole genome shotgun (WGS) entry which is preliminary data.</text>
</comment>
<evidence type="ECO:0000313" key="9">
    <source>
        <dbReference type="EMBL" id="MCC9064848.1"/>
    </source>
</evidence>
<evidence type="ECO:0000313" key="10">
    <source>
        <dbReference type="Proteomes" id="UP001430679"/>
    </source>
</evidence>
<keyword evidence="4" id="KW-0472">Membrane</keyword>
<feature type="domain" description="RagB/SusD" evidence="7">
    <location>
        <begin position="324"/>
        <end position="499"/>
    </location>
</feature>
<dbReference type="Proteomes" id="UP001430679">
    <property type="component" value="Unassembled WGS sequence"/>
</dbReference>
<evidence type="ECO:0000259" key="7">
    <source>
        <dbReference type="Pfam" id="PF07980"/>
    </source>
</evidence>
<protein>
    <submittedName>
        <fullName evidence="9">RagB/SusD family nutrient uptake outer membrane protein</fullName>
    </submittedName>
</protein>
<evidence type="ECO:0000256" key="5">
    <source>
        <dbReference type="ARBA" id="ARBA00023237"/>
    </source>
</evidence>
<dbReference type="SUPFAM" id="SSF48452">
    <property type="entry name" value="TPR-like"/>
    <property type="match status" value="1"/>
</dbReference>
<evidence type="ECO:0000256" key="3">
    <source>
        <dbReference type="ARBA" id="ARBA00022729"/>
    </source>
</evidence>
<dbReference type="InterPro" id="IPR011990">
    <property type="entry name" value="TPR-like_helical_dom_sf"/>
</dbReference>
<dbReference type="EMBL" id="JAJJMM010000001">
    <property type="protein sequence ID" value="MCC9064848.1"/>
    <property type="molecule type" value="Genomic_DNA"/>
</dbReference>
<dbReference type="RefSeq" id="WP_230038158.1">
    <property type="nucleotide sequence ID" value="NZ_JAJJMM010000001.1"/>
</dbReference>
<comment type="similarity">
    <text evidence="2">Belongs to the SusD family.</text>
</comment>
<organism evidence="9 10">
    <name type="scientific">Flavobacterium piscisymbiosum</name>
    <dbReference type="NCBI Taxonomy" id="2893753"/>
    <lineage>
        <taxon>Bacteria</taxon>
        <taxon>Pseudomonadati</taxon>
        <taxon>Bacteroidota</taxon>
        <taxon>Flavobacteriia</taxon>
        <taxon>Flavobacteriales</taxon>
        <taxon>Flavobacteriaceae</taxon>
        <taxon>Flavobacterium</taxon>
    </lineage>
</organism>
<comment type="subcellular location">
    <subcellularLocation>
        <location evidence="1">Cell outer membrane</location>
    </subcellularLocation>
</comment>
<sequence>MKKYNWSVKSLKVLILSTAFLFASCDETLDLQPISEISVGEFYTTPAEVNLAVISIYNSLYGMQNREWLLTEIRSDNTYMNPNSTETKDLAVREVDRFVQSSQNVYLQEYWKACYKTINLSNVVLQNLNVVTDQAQRNQYEGEARFLRAHAYFNLVRLWGGVFIIETPVSGKEAKTMDRSPQSEVYEFIANDLHLASEMLPPTQSGANLGRVASDAAKTLLGKVLLTSGGNANLSEAVTVLTEVVSGNFSLQPTYGAVFNIGNEYNNEIMFAVRYQSGSVGLGSPHPNFFAPLQSDNYVVFGNGDGLNVPTDNMSQAYTAGDPRKAASMADTWLGFNGGVKADKHVTKYNSTFNAVDDGGNDWIILRYADALLLLSEAINEQSGPNSEALSYLNKVRTRSLGASAALKLADVSTYFNFKIALENERRVEFAFENHRWFDLVRTGRAEVVMTQHFATEFQYNDPAHPSLNTGPLQHYQILLPIPQYEIDLNPKIAQNTGY</sequence>
<evidence type="ECO:0000256" key="1">
    <source>
        <dbReference type="ARBA" id="ARBA00004442"/>
    </source>
</evidence>
<evidence type="ECO:0000256" key="6">
    <source>
        <dbReference type="SAM" id="SignalP"/>
    </source>
</evidence>
<evidence type="ECO:0000256" key="2">
    <source>
        <dbReference type="ARBA" id="ARBA00006275"/>
    </source>
</evidence>
<dbReference type="InterPro" id="IPR033985">
    <property type="entry name" value="SusD-like_N"/>
</dbReference>
<dbReference type="CDD" id="cd08977">
    <property type="entry name" value="SusD"/>
    <property type="match status" value="1"/>
</dbReference>
<reference evidence="9" key="1">
    <citation type="submission" date="2021-11" db="EMBL/GenBank/DDBJ databases">
        <title>Description of novel Flavobacterium species.</title>
        <authorList>
            <person name="Saticioglu I.B."/>
            <person name="Ay H."/>
            <person name="Altun S."/>
            <person name="Duman M."/>
        </authorList>
    </citation>
    <scope>NUCLEOTIDE SEQUENCE</scope>
    <source>
        <strain evidence="9">F-30</strain>
    </source>
</reference>
<evidence type="ECO:0000256" key="4">
    <source>
        <dbReference type="ARBA" id="ARBA00023136"/>
    </source>
</evidence>
<dbReference type="Pfam" id="PF07980">
    <property type="entry name" value="SusD_RagB"/>
    <property type="match status" value="1"/>
</dbReference>
<dbReference type="Pfam" id="PF14322">
    <property type="entry name" value="SusD-like_3"/>
    <property type="match status" value="1"/>
</dbReference>
<name>A0ABS8MHL9_9FLAO</name>
<dbReference type="PROSITE" id="PS51257">
    <property type="entry name" value="PROKAR_LIPOPROTEIN"/>
    <property type="match status" value="1"/>
</dbReference>
<proteinExistence type="inferred from homology"/>
<keyword evidence="3 6" id="KW-0732">Signal</keyword>
<feature type="domain" description="SusD-like N-terminal" evidence="8">
    <location>
        <begin position="53"/>
        <end position="226"/>
    </location>
</feature>
<feature type="signal peptide" evidence="6">
    <location>
        <begin position="1"/>
        <end position="23"/>
    </location>
</feature>
<feature type="chain" id="PRO_5047095599" evidence="6">
    <location>
        <begin position="24"/>
        <end position="499"/>
    </location>
</feature>
<keyword evidence="5" id="KW-0998">Cell outer membrane</keyword>
<dbReference type="Gene3D" id="1.25.40.390">
    <property type="match status" value="1"/>
</dbReference>
<keyword evidence="10" id="KW-1185">Reference proteome</keyword>
<evidence type="ECO:0000259" key="8">
    <source>
        <dbReference type="Pfam" id="PF14322"/>
    </source>
</evidence>